<gene>
    <name evidence="1" type="ORF">L3X38_004565</name>
</gene>
<proteinExistence type="predicted"/>
<sequence>MSGIPQDLSRVSGNSGRVLSTIPFPFWSARLSGIRHDSSIACSVQLTVSLALACHLLEPGSDVDHEADLPRGLATHECFFAGLGSHGHWIAIPNFRVRWSLHLILHEGFIYLGWSSQMLVTCFLARQDALVLLLACWFLLDLFVSSRAACRCVRHSFSLHLDIQGQGLELS</sequence>
<dbReference type="Proteomes" id="UP001054821">
    <property type="component" value="Chromosome 1"/>
</dbReference>
<evidence type="ECO:0000313" key="2">
    <source>
        <dbReference type="Proteomes" id="UP001054821"/>
    </source>
</evidence>
<comment type="caution">
    <text evidence="1">The sequence shown here is derived from an EMBL/GenBank/DDBJ whole genome shotgun (WGS) entry which is preliminary data.</text>
</comment>
<protein>
    <submittedName>
        <fullName evidence="1">Uncharacterized protein</fullName>
    </submittedName>
</protein>
<name>A0AAD4ZP95_PRUDU</name>
<dbReference type="AlphaFoldDB" id="A0AAD4ZP95"/>
<accession>A0AAD4ZP95</accession>
<keyword evidence="2" id="KW-1185">Reference proteome</keyword>
<evidence type="ECO:0000313" key="1">
    <source>
        <dbReference type="EMBL" id="KAI5351674.1"/>
    </source>
</evidence>
<dbReference type="EMBL" id="JAJFAZ020000001">
    <property type="protein sequence ID" value="KAI5351674.1"/>
    <property type="molecule type" value="Genomic_DNA"/>
</dbReference>
<reference evidence="1 2" key="1">
    <citation type="journal article" date="2022" name="G3 (Bethesda)">
        <title>Whole-genome sequence and methylome profiling of the almond [Prunus dulcis (Mill.) D.A. Webb] cultivar 'Nonpareil'.</title>
        <authorList>
            <person name="D'Amico-Willman K.M."/>
            <person name="Ouma W.Z."/>
            <person name="Meulia T."/>
            <person name="Sideli G.M."/>
            <person name="Gradziel T.M."/>
            <person name="Fresnedo-Ramirez J."/>
        </authorList>
    </citation>
    <scope>NUCLEOTIDE SEQUENCE [LARGE SCALE GENOMIC DNA]</scope>
    <source>
        <strain evidence="1">Clone GOH B32 T37-40</strain>
    </source>
</reference>
<organism evidence="1 2">
    <name type="scientific">Prunus dulcis</name>
    <name type="common">Almond</name>
    <name type="synonym">Amygdalus dulcis</name>
    <dbReference type="NCBI Taxonomy" id="3755"/>
    <lineage>
        <taxon>Eukaryota</taxon>
        <taxon>Viridiplantae</taxon>
        <taxon>Streptophyta</taxon>
        <taxon>Embryophyta</taxon>
        <taxon>Tracheophyta</taxon>
        <taxon>Spermatophyta</taxon>
        <taxon>Magnoliopsida</taxon>
        <taxon>eudicotyledons</taxon>
        <taxon>Gunneridae</taxon>
        <taxon>Pentapetalae</taxon>
        <taxon>rosids</taxon>
        <taxon>fabids</taxon>
        <taxon>Rosales</taxon>
        <taxon>Rosaceae</taxon>
        <taxon>Amygdaloideae</taxon>
        <taxon>Amygdaleae</taxon>
        <taxon>Prunus</taxon>
    </lineage>
</organism>